<comment type="caution">
    <text evidence="3">The sequence shown here is derived from an EMBL/GenBank/DDBJ whole genome shotgun (WGS) entry which is preliminary data.</text>
</comment>
<keyword evidence="5" id="KW-1185">Reference proteome</keyword>
<keyword evidence="1" id="KW-0732">Signal</keyword>
<evidence type="ECO:0000313" key="3">
    <source>
        <dbReference type="EMBL" id="KFN05663.1"/>
    </source>
</evidence>
<evidence type="ECO:0000259" key="2">
    <source>
        <dbReference type="PROSITE" id="PS51272"/>
    </source>
</evidence>
<dbReference type="OrthoDB" id="1738667at2"/>
<dbReference type="EMBL" id="JMQA01000038">
    <property type="protein sequence ID" value="KFN05663.1"/>
    <property type="molecule type" value="Genomic_DNA"/>
</dbReference>
<evidence type="ECO:0000313" key="6">
    <source>
        <dbReference type="Proteomes" id="UP000442469"/>
    </source>
</evidence>
<dbReference type="Pfam" id="PF00395">
    <property type="entry name" value="SLH"/>
    <property type="match status" value="2"/>
</dbReference>
<dbReference type="Proteomes" id="UP000442469">
    <property type="component" value="Unassembled WGS sequence"/>
</dbReference>
<reference evidence="4 6" key="2">
    <citation type="submission" date="2019-11" db="EMBL/GenBank/DDBJ databases">
        <title>Draft genome sequences of five Paenibacillus species of dairy origin.</title>
        <authorList>
            <person name="Olajide A.M."/>
            <person name="Chen S."/>
            <person name="Lapointe G."/>
        </authorList>
    </citation>
    <scope>NUCLEOTIDE SEQUENCE [LARGE SCALE GENOMIC DNA]</scope>
    <source>
        <strain evidence="4 6">3CT49</strain>
    </source>
</reference>
<dbReference type="InterPro" id="IPR001119">
    <property type="entry name" value="SLH_dom"/>
</dbReference>
<dbReference type="STRING" id="44252.DJ90_151"/>
<evidence type="ECO:0000313" key="5">
    <source>
        <dbReference type="Proteomes" id="UP000029278"/>
    </source>
</evidence>
<dbReference type="InterPro" id="IPR025748">
    <property type="entry name" value="PrcB_C_dom"/>
</dbReference>
<dbReference type="HOGENOM" id="CLU_072307_0_0_9"/>
<evidence type="ECO:0000256" key="1">
    <source>
        <dbReference type="SAM" id="SignalP"/>
    </source>
</evidence>
<dbReference type="Proteomes" id="UP000029278">
    <property type="component" value="Unassembled WGS sequence"/>
</dbReference>
<sequence length="310" mass="34114">MNNTSKFTFKWMKLTLLMVIAFTLLVGGTASAFQDAKGGREQKAIETLKKRGILKSDQSGYFKPNQKLDNASAISLIAGAFELNLDNLRFVKKPEASDYYSKVKNDAWYAGAFVIALYRGFDIPKDIDPSAKVTKEQFSHWLFQAIATQGEYAWPMIYTEIKDGKSIDADLMGSIQKLLNAGIVTLDKNKKFNPAGPITFSEAAGMLERALGFVEDSRPTGTVTGNLYDFNLSKDKVNGGIYKVTVSAMAPHPGYGIEIASIVFDGDKAVINYRITGPEKGKLYPQVITEVKAVTYIPDNYKPVLGEGTK</sequence>
<dbReference type="RefSeq" id="WP_036625596.1">
    <property type="nucleotide sequence ID" value="NZ_BOSD01000008.1"/>
</dbReference>
<dbReference type="Pfam" id="PF14343">
    <property type="entry name" value="PrcB_C"/>
    <property type="match status" value="1"/>
</dbReference>
<dbReference type="PATRIC" id="fig|44252.3.peg.4412"/>
<accession>A0A090Z5N4</accession>
<reference evidence="3 5" key="1">
    <citation type="submission" date="2014-04" db="EMBL/GenBank/DDBJ databases">
        <authorList>
            <person name="Bishop-Lilly K.A."/>
            <person name="Broomall S.M."/>
            <person name="Chain P.S."/>
            <person name="Chertkov O."/>
            <person name="Coyne S.R."/>
            <person name="Daligault H.E."/>
            <person name="Davenport K.W."/>
            <person name="Erkkila T."/>
            <person name="Frey K.G."/>
            <person name="Gibbons H.S."/>
            <person name="Gu W."/>
            <person name="Jaissle J."/>
            <person name="Johnson S.L."/>
            <person name="Koroleva G.I."/>
            <person name="Ladner J.T."/>
            <person name="Lo C.-C."/>
            <person name="Minogue T.D."/>
            <person name="Munk C."/>
            <person name="Palacios G.F."/>
            <person name="Redden C.L."/>
            <person name="Rosenzweig C.N."/>
            <person name="Scholz M.B."/>
            <person name="Teshima H."/>
            <person name="Xu Y."/>
        </authorList>
    </citation>
    <scope>NUCLEOTIDE SEQUENCE [LARGE SCALE GENOMIC DNA]</scope>
    <source>
        <strain evidence="3 5">8244</strain>
    </source>
</reference>
<dbReference type="GeneID" id="77009206"/>
<organism evidence="3 5">
    <name type="scientific">Paenibacillus macerans</name>
    <name type="common">Bacillus macerans</name>
    <dbReference type="NCBI Taxonomy" id="44252"/>
    <lineage>
        <taxon>Bacteria</taxon>
        <taxon>Bacillati</taxon>
        <taxon>Bacillota</taxon>
        <taxon>Bacilli</taxon>
        <taxon>Bacillales</taxon>
        <taxon>Paenibacillaceae</taxon>
        <taxon>Paenibacillus</taxon>
    </lineage>
</organism>
<feature type="signal peptide" evidence="1">
    <location>
        <begin position="1"/>
        <end position="32"/>
    </location>
</feature>
<evidence type="ECO:0000313" key="4">
    <source>
        <dbReference type="EMBL" id="MUG23168.1"/>
    </source>
</evidence>
<name>A0A090Z5N4_PAEMA</name>
<dbReference type="EMBL" id="WNZZ01000007">
    <property type="protein sequence ID" value="MUG23168.1"/>
    <property type="molecule type" value="Genomic_DNA"/>
</dbReference>
<feature type="domain" description="SLH" evidence="2">
    <location>
        <begin position="158"/>
        <end position="221"/>
    </location>
</feature>
<proteinExistence type="predicted"/>
<gene>
    <name evidence="3" type="ORF">DJ90_151</name>
    <name evidence="4" type="ORF">GNQ08_12200</name>
</gene>
<feature type="chain" id="PRO_5033713248" evidence="1">
    <location>
        <begin position="33"/>
        <end position="310"/>
    </location>
</feature>
<protein>
    <submittedName>
        <fullName evidence="4">S-layer homology domain-containing protein</fullName>
    </submittedName>
</protein>
<dbReference type="PROSITE" id="PS51272">
    <property type="entry name" value="SLH"/>
    <property type="match status" value="1"/>
</dbReference>
<dbReference type="AlphaFoldDB" id="A0A090Z5N4"/>